<name>A0ABU8RHY8_9ACTN</name>
<sequence>MNSPRGASAASSRRRAVVVVPVVVVLALLLATAWLAHRALQVRDALTSASAQLPGLQAAVLDGDAATAREALPDLQARTARARTASSDPLWRAAGVLPAVGDDLRAVSAVSAAVDDVAVDVLPRLLGASEALDPAALAGEGGRLQLGPLQAAAPALAEADDAARNARDAVTAVPVEGLLPQLSGPVGRVRDGLDDLVATTGAASRIAALVPPMAGADGRRTYMLLVQNNAELRATGGIPGAWAVVTADDGALELEQVGSAFEPADEPVLPLDPADLALHGDRMGRYLQSTTSTPRFPVAAGLAREMLRRSTGTEVDGVLSVDPVALSYVLAGTGPVALPTGDELSAATAVPLLLSDVYARYEDPAAQDDFFADAAGAVFEGLAAGEGDRRVVLAGLLRAGREGRLLAWSADEREQALLSGAAVGGDLPAEGGPDVGVFLDDGTEGKVGYYLRAAVSVRRACADAGSVEVETVLSSSAPALGLPRYVTGTRVPEGERGTAVTNVMVYGPADGGIATVALDGEDVPFTSVDDRGRPVALVRVAVPPGGSATVTAGVAGLPRTGAPSLRVTPMAQPADVTSTASCA</sequence>
<keyword evidence="2" id="KW-1185">Reference proteome</keyword>
<evidence type="ECO:0000313" key="2">
    <source>
        <dbReference type="Proteomes" id="UP001387100"/>
    </source>
</evidence>
<dbReference type="InterPro" id="IPR025101">
    <property type="entry name" value="DUF4012"/>
</dbReference>
<protein>
    <submittedName>
        <fullName evidence="1">DUF4012 domain-containing protein</fullName>
    </submittedName>
</protein>
<gene>
    <name evidence="1" type="ORF">WDZ17_05290</name>
</gene>
<comment type="caution">
    <text evidence="1">The sequence shown here is derived from an EMBL/GenBank/DDBJ whole genome shotgun (WGS) entry which is preliminary data.</text>
</comment>
<proteinExistence type="predicted"/>
<dbReference type="Pfam" id="PF13196">
    <property type="entry name" value="DUF4012"/>
    <property type="match status" value="1"/>
</dbReference>
<dbReference type="EMBL" id="JBBIAA010000003">
    <property type="protein sequence ID" value="MEJ5944706.1"/>
    <property type="molecule type" value="Genomic_DNA"/>
</dbReference>
<accession>A0ABU8RHY8</accession>
<dbReference type="RefSeq" id="WP_339574090.1">
    <property type="nucleotide sequence ID" value="NZ_JBBIAA010000003.1"/>
</dbReference>
<dbReference type="Proteomes" id="UP001387100">
    <property type="component" value="Unassembled WGS sequence"/>
</dbReference>
<evidence type="ECO:0000313" key="1">
    <source>
        <dbReference type="EMBL" id="MEJ5944706.1"/>
    </source>
</evidence>
<organism evidence="1 2">
    <name type="scientific">Pseudokineococcus basanitobsidens</name>
    <dbReference type="NCBI Taxonomy" id="1926649"/>
    <lineage>
        <taxon>Bacteria</taxon>
        <taxon>Bacillati</taxon>
        <taxon>Actinomycetota</taxon>
        <taxon>Actinomycetes</taxon>
        <taxon>Kineosporiales</taxon>
        <taxon>Kineosporiaceae</taxon>
        <taxon>Pseudokineococcus</taxon>
    </lineage>
</organism>
<reference evidence="1 2" key="1">
    <citation type="journal article" date="2017" name="Int. J. Syst. Evol. Microbiol.">
        <title>Pseudokineococcus basanitobsidens sp. nov., isolated from volcanic rock.</title>
        <authorList>
            <person name="Lee D.W."/>
            <person name="Park M.Y."/>
            <person name="Kim J.J."/>
            <person name="Kim B.S."/>
        </authorList>
    </citation>
    <scope>NUCLEOTIDE SEQUENCE [LARGE SCALE GENOMIC DNA]</scope>
    <source>
        <strain evidence="1 2">DSM 103726</strain>
    </source>
</reference>